<evidence type="ECO:0000313" key="9">
    <source>
        <dbReference type="Proteomes" id="UP001549110"/>
    </source>
</evidence>
<evidence type="ECO:0000313" key="8">
    <source>
        <dbReference type="EMBL" id="MET3525878.1"/>
    </source>
</evidence>
<keyword evidence="2 4" id="KW-0472">Membrane</keyword>
<comment type="subcellular location">
    <subcellularLocation>
        <location evidence="1 4">Cell outer membrane</location>
    </subcellularLocation>
</comment>
<dbReference type="PANTHER" id="PTHR40980:SF3">
    <property type="entry name" value="TONB-DEPENDENT RECEPTOR-LIKE BETA-BARREL DOMAIN-CONTAINING PROTEIN"/>
    <property type="match status" value="1"/>
</dbReference>
<dbReference type="Gene3D" id="2.40.170.20">
    <property type="entry name" value="TonB-dependent receptor, beta-barrel domain"/>
    <property type="match status" value="1"/>
</dbReference>
<proteinExistence type="inferred from homology"/>
<dbReference type="Pfam" id="PF00593">
    <property type="entry name" value="TonB_dep_Rec_b-barrel"/>
    <property type="match status" value="1"/>
</dbReference>
<dbReference type="Pfam" id="PF07715">
    <property type="entry name" value="Plug"/>
    <property type="match status" value="1"/>
</dbReference>
<evidence type="ECO:0000256" key="2">
    <source>
        <dbReference type="ARBA" id="ARBA00023136"/>
    </source>
</evidence>
<dbReference type="NCBIfam" id="TIGR01782">
    <property type="entry name" value="TonB-Xanth-Caul"/>
    <property type="match status" value="1"/>
</dbReference>
<dbReference type="PANTHER" id="PTHR40980">
    <property type="entry name" value="PLUG DOMAIN-CONTAINING PROTEIN"/>
    <property type="match status" value="1"/>
</dbReference>
<dbReference type="InterPro" id="IPR037066">
    <property type="entry name" value="Plug_dom_sf"/>
</dbReference>
<comment type="caution">
    <text evidence="8">The sequence shown here is derived from an EMBL/GenBank/DDBJ whole genome shotgun (WGS) entry which is preliminary data.</text>
</comment>
<dbReference type="Gene3D" id="2.170.130.10">
    <property type="entry name" value="TonB-dependent receptor, plug domain"/>
    <property type="match status" value="1"/>
</dbReference>
<dbReference type="InterPro" id="IPR012910">
    <property type="entry name" value="Plug_dom"/>
</dbReference>
<evidence type="ECO:0000256" key="4">
    <source>
        <dbReference type="RuleBase" id="RU003357"/>
    </source>
</evidence>
<keyword evidence="9" id="KW-1185">Reference proteome</keyword>
<dbReference type="SUPFAM" id="SSF56935">
    <property type="entry name" value="Porins"/>
    <property type="match status" value="1"/>
</dbReference>
<keyword evidence="3" id="KW-0998">Cell outer membrane</keyword>
<dbReference type="InterPro" id="IPR000531">
    <property type="entry name" value="Beta-barrel_TonB"/>
</dbReference>
<evidence type="ECO:0000259" key="6">
    <source>
        <dbReference type="Pfam" id="PF00593"/>
    </source>
</evidence>
<dbReference type="InterPro" id="IPR010104">
    <property type="entry name" value="TonB_rcpt_bac"/>
</dbReference>
<reference evidence="8 9" key="1">
    <citation type="submission" date="2024-06" db="EMBL/GenBank/DDBJ databases">
        <title>Genomic Encyclopedia of Type Strains, Phase IV (KMG-IV): sequencing the most valuable type-strain genomes for metagenomic binning, comparative biology and taxonomic classification.</title>
        <authorList>
            <person name="Goeker M."/>
        </authorList>
    </citation>
    <scope>NUCLEOTIDE SEQUENCE [LARGE SCALE GENOMIC DNA]</scope>
    <source>
        <strain evidence="8 9">DSM 17809</strain>
    </source>
</reference>
<dbReference type="InterPro" id="IPR036942">
    <property type="entry name" value="Beta-barrel_TonB_sf"/>
</dbReference>
<evidence type="ECO:0000259" key="7">
    <source>
        <dbReference type="Pfam" id="PF07715"/>
    </source>
</evidence>
<keyword evidence="5" id="KW-0732">Signal</keyword>
<dbReference type="RefSeq" id="WP_331929682.1">
    <property type="nucleotide sequence ID" value="NZ_JBEPLU010000001.1"/>
</dbReference>
<sequence>MISFSKKMRGGRRSRQSALMTSVAICGLAFAGQAFAEEEASVEEVVVTASPIRESLEKSLQIQKASDNVVNVIAADTIGRFPDATAAGALARLPGVGVQRDQGQERYIQIRGAPTRWTTVALDGINVLGAEDRVFRFDSVPANQISELVLNKTLLPNMPAEALAGRVNITTYSPLDNPGFSGAADLGYGFIDMGDGPVKQYSGRLSWANDTWGITLAASNYQFEQHTNNAESRFDDVGITQLRITKYVIERRTQSYSGKVQFAPDDNNRFTLHHLNTEFNDFEERNQYRFQYDKAWSGTRNFETADLIGVPVDSQWEDGIFSNGVSFTDLHGEHTWGGWDVDWRLAYTTTEFNSNIPLTSGVTSTALGAPTRANALISPSMHLQVNAIPEGVPRATLYGTVAGPDGTLVRGDRWFALDQSSRALPITYTTESSANLETEAKTAKFDASREWTSFGADSKFSFGFQYDDREQNNYSTALVRPDGTVVSGNANGFNLTKIAGELGVPWTPDAFITSNAWDKPWDFGFLATYMDNVAMNEQARAVMDAARAANANGGNYPIFAADPRSVNVVQEKVASVYAMNRWDWGRHSVTAGARIENTQIDTSGFAAVGSKLTAVDFSTDKTKVFPSIHYNFDYSDTLKLRAALISGHARPSLADMRATVSISDPGLTVSGGNPNLVPESAYGVDLSAEWYFAPSSLLAASFFHREIKDTLFDSTEIVRDERYNFDGVDRRGYTFSTTMNGGDGHLTGLELVYNQPWTFLPGALSGFGFQGSMAFVSGEFTPPEGGEAINFPGTSKRLFNATLFYEKYGLSARLSYQHRTHWLDEVFASGSSSAGNIYWGASQRVDLSVRYQVNDYVSVFMDGNNLTNETGVRYQGSEDRPYEIENFGRKFLFGVRANF</sequence>
<organism evidence="8 9">
    <name type="scientific">Phenylobacterium koreense</name>
    <dbReference type="NCBI Taxonomy" id="266125"/>
    <lineage>
        <taxon>Bacteria</taxon>
        <taxon>Pseudomonadati</taxon>
        <taxon>Pseudomonadota</taxon>
        <taxon>Alphaproteobacteria</taxon>
        <taxon>Caulobacterales</taxon>
        <taxon>Caulobacteraceae</taxon>
        <taxon>Phenylobacterium</taxon>
    </lineage>
</organism>
<feature type="signal peptide" evidence="5">
    <location>
        <begin position="1"/>
        <end position="36"/>
    </location>
</feature>
<feature type="domain" description="TonB-dependent receptor-like beta-barrel" evidence="6">
    <location>
        <begin position="432"/>
        <end position="866"/>
    </location>
</feature>
<comment type="similarity">
    <text evidence="4">Belongs to the TonB-dependent receptor family.</text>
</comment>
<gene>
    <name evidence="8" type="ORF">ABID41_000973</name>
</gene>
<dbReference type="Proteomes" id="UP001549110">
    <property type="component" value="Unassembled WGS sequence"/>
</dbReference>
<evidence type="ECO:0000256" key="1">
    <source>
        <dbReference type="ARBA" id="ARBA00004442"/>
    </source>
</evidence>
<keyword evidence="4" id="KW-0798">TonB box</keyword>
<evidence type="ECO:0000256" key="3">
    <source>
        <dbReference type="ARBA" id="ARBA00023237"/>
    </source>
</evidence>
<evidence type="ECO:0000256" key="5">
    <source>
        <dbReference type="SAM" id="SignalP"/>
    </source>
</evidence>
<dbReference type="EMBL" id="JBEPLU010000001">
    <property type="protein sequence ID" value="MET3525878.1"/>
    <property type="molecule type" value="Genomic_DNA"/>
</dbReference>
<accession>A0ABV2EFR1</accession>
<name>A0ABV2EFR1_9CAUL</name>
<feature type="domain" description="TonB-dependent receptor plug" evidence="7">
    <location>
        <begin position="66"/>
        <end position="148"/>
    </location>
</feature>
<feature type="chain" id="PRO_5047379246" evidence="5">
    <location>
        <begin position="37"/>
        <end position="899"/>
    </location>
</feature>
<protein>
    <submittedName>
        <fullName evidence="8">TonB-dependent receptor</fullName>
    </submittedName>
</protein>
<keyword evidence="8" id="KW-0675">Receptor</keyword>